<keyword evidence="1" id="KW-0732">Signal</keyword>
<dbReference type="SUPFAM" id="SSF56436">
    <property type="entry name" value="C-type lectin-like"/>
    <property type="match status" value="1"/>
</dbReference>
<name>A0A0C2D627_9BILA</name>
<organism evidence="3 4">
    <name type="scientific">Ancylostoma duodenale</name>
    <dbReference type="NCBI Taxonomy" id="51022"/>
    <lineage>
        <taxon>Eukaryota</taxon>
        <taxon>Metazoa</taxon>
        <taxon>Ecdysozoa</taxon>
        <taxon>Nematoda</taxon>
        <taxon>Chromadorea</taxon>
        <taxon>Rhabditida</taxon>
        <taxon>Rhabditina</taxon>
        <taxon>Rhabditomorpha</taxon>
        <taxon>Strongyloidea</taxon>
        <taxon>Ancylostomatidae</taxon>
        <taxon>Ancylostomatinae</taxon>
        <taxon>Ancylostoma</taxon>
    </lineage>
</organism>
<keyword evidence="4" id="KW-1185">Reference proteome</keyword>
<dbReference type="EMBL" id="KN727742">
    <property type="protein sequence ID" value="KIH65043.1"/>
    <property type="molecule type" value="Genomic_DNA"/>
</dbReference>
<dbReference type="CDD" id="cd00037">
    <property type="entry name" value="CLECT"/>
    <property type="match status" value="1"/>
</dbReference>
<dbReference type="Proteomes" id="UP000054047">
    <property type="component" value="Unassembled WGS sequence"/>
</dbReference>
<dbReference type="PROSITE" id="PS50041">
    <property type="entry name" value="C_TYPE_LECTIN_2"/>
    <property type="match status" value="1"/>
</dbReference>
<evidence type="ECO:0000313" key="4">
    <source>
        <dbReference type="Proteomes" id="UP000054047"/>
    </source>
</evidence>
<dbReference type="PANTHER" id="PTHR22803">
    <property type="entry name" value="MANNOSE, PHOSPHOLIPASE, LECTIN RECEPTOR RELATED"/>
    <property type="match status" value="1"/>
</dbReference>
<dbReference type="InterPro" id="IPR016187">
    <property type="entry name" value="CTDL_fold"/>
</dbReference>
<sequence length="219" mass="24254">MKLLLLALLPLAATFTCPANTIYHQEFSRLANRELRMYGALLKKTDIYRCYKFSADALPFYMAEEACLNLGGHLISFAGGLENAMVAETAQQQNIGSSFFIGLNKLNGNAWGYTDGQNVSFTNWASGKTDFLLGSLVVATSRSSERSGRSSTSCAYSEWLYVRRYKGLAADNVLKVWIKESRRLHSPAQSRLQPMVYGSQHLAPARIPTSVLSPPLFPL</sequence>
<dbReference type="InterPro" id="IPR050111">
    <property type="entry name" value="C-type_lectin/snaclec_domain"/>
</dbReference>
<accession>A0A0C2D627</accession>
<reference evidence="3 4" key="1">
    <citation type="submission" date="2013-12" db="EMBL/GenBank/DDBJ databases">
        <title>Draft genome of the parsitic nematode Ancylostoma duodenale.</title>
        <authorList>
            <person name="Mitreva M."/>
        </authorList>
    </citation>
    <scope>NUCLEOTIDE SEQUENCE [LARGE SCALE GENOMIC DNA]</scope>
    <source>
        <strain evidence="3 4">Zhejiang</strain>
    </source>
</reference>
<feature type="domain" description="C-type lectin" evidence="2">
    <location>
        <begin position="49"/>
        <end position="159"/>
    </location>
</feature>
<dbReference type="InterPro" id="IPR001304">
    <property type="entry name" value="C-type_lectin-like"/>
</dbReference>
<feature type="signal peptide" evidence="1">
    <location>
        <begin position="1"/>
        <end position="19"/>
    </location>
</feature>
<dbReference type="InterPro" id="IPR016186">
    <property type="entry name" value="C-type_lectin-like/link_sf"/>
</dbReference>
<evidence type="ECO:0000256" key="1">
    <source>
        <dbReference type="SAM" id="SignalP"/>
    </source>
</evidence>
<dbReference type="AlphaFoldDB" id="A0A0C2D627"/>
<protein>
    <submittedName>
        <fullName evidence="3">Lectin C-type domain protein</fullName>
    </submittedName>
</protein>
<evidence type="ECO:0000313" key="3">
    <source>
        <dbReference type="EMBL" id="KIH65043.1"/>
    </source>
</evidence>
<proteinExistence type="predicted"/>
<evidence type="ECO:0000259" key="2">
    <source>
        <dbReference type="PROSITE" id="PS50041"/>
    </source>
</evidence>
<feature type="chain" id="PRO_5002159494" evidence="1">
    <location>
        <begin position="20"/>
        <end position="219"/>
    </location>
</feature>
<dbReference type="SMART" id="SM00034">
    <property type="entry name" value="CLECT"/>
    <property type="match status" value="1"/>
</dbReference>
<dbReference type="Gene3D" id="3.10.100.10">
    <property type="entry name" value="Mannose-Binding Protein A, subunit A"/>
    <property type="match status" value="1"/>
</dbReference>
<dbReference type="Pfam" id="PF00059">
    <property type="entry name" value="Lectin_C"/>
    <property type="match status" value="1"/>
</dbReference>
<dbReference type="OrthoDB" id="441660at2759"/>
<gene>
    <name evidence="3" type="ORF">ANCDUO_04639</name>
</gene>